<gene>
    <name evidence="4" type="ORF">D6Z83_25550</name>
    <name evidence="5" type="ORF">EBE87_27525</name>
</gene>
<protein>
    <submittedName>
        <fullName evidence="4">DUF2382 domain-containing protein</fullName>
    </submittedName>
</protein>
<name>A0A3A9J2B0_9PROT</name>
<feature type="compositionally biased region" description="Basic and acidic residues" evidence="1">
    <location>
        <begin position="139"/>
        <end position="160"/>
    </location>
</feature>
<comment type="caution">
    <text evidence="4">The sequence shown here is derived from an EMBL/GenBank/DDBJ whole genome shotgun (WGS) entry which is preliminary data.</text>
</comment>
<organism evidence="4 7">
    <name type="scientific">Teichococcus wenyumeiae</name>
    <dbReference type="NCBI Taxonomy" id="2478470"/>
    <lineage>
        <taxon>Bacteria</taxon>
        <taxon>Pseudomonadati</taxon>
        <taxon>Pseudomonadota</taxon>
        <taxon>Alphaproteobacteria</taxon>
        <taxon>Acetobacterales</taxon>
        <taxon>Roseomonadaceae</taxon>
        <taxon>Roseomonas</taxon>
    </lineage>
</organism>
<feature type="domain" description="DUF2382" evidence="3">
    <location>
        <begin position="267"/>
        <end position="375"/>
    </location>
</feature>
<dbReference type="InterPro" id="IPR012312">
    <property type="entry name" value="Hemerythrin-like"/>
</dbReference>
<evidence type="ECO:0000259" key="3">
    <source>
        <dbReference type="Pfam" id="PF09557"/>
    </source>
</evidence>
<evidence type="ECO:0000313" key="4">
    <source>
        <dbReference type="EMBL" id="RKK01327.1"/>
    </source>
</evidence>
<evidence type="ECO:0000313" key="6">
    <source>
        <dbReference type="Proteomes" id="UP000274097"/>
    </source>
</evidence>
<reference evidence="4 7" key="1">
    <citation type="submission" date="2018-09" db="EMBL/GenBank/DDBJ databases">
        <title>Roseomonas sp. nov., isolated from feces of Tibetan antelopes in the Qinghai-Tibet plateau, China.</title>
        <authorList>
            <person name="Tian Z."/>
        </authorList>
    </citation>
    <scope>NUCLEOTIDE SEQUENCE [LARGE SCALE GENOMIC DNA]</scope>
    <source>
        <strain evidence="5 6">Z23</strain>
        <strain evidence="4 7">Z24</strain>
    </source>
</reference>
<dbReference type="InterPro" id="IPR019060">
    <property type="entry name" value="DUF2382"/>
</dbReference>
<dbReference type="OrthoDB" id="8019734at2"/>
<keyword evidence="6" id="KW-1185">Reference proteome</keyword>
<evidence type="ECO:0000259" key="2">
    <source>
        <dbReference type="Pfam" id="PF01814"/>
    </source>
</evidence>
<dbReference type="CDD" id="cd12108">
    <property type="entry name" value="Hr-like"/>
    <property type="match status" value="1"/>
</dbReference>
<dbReference type="EMBL" id="RAQU01000292">
    <property type="protein sequence ID" value="RKK01327.1"/>
    <property type="molecule type" value="Genomic_DNA"/>
</dbReference>
<dbReference type="Proteomes" id="UP000274097">
    <property type="component" value="Unassembled WGS sequence"/>
</dbReference>
<evidence type="ECO:0000313" key="5">
    <source>
        <dbReference type="EMBL" id="RMI14665.1"/>
    </source>
</evidence>
<dbReference type="PANTHER" id="PTHR35585:SF1">
    <property type="entry name" value="HHE DOMAIN PROTEIN (AFU_ORTHOLOGUE AFUA_4G00730)"/>
    <property type="match status" value="1"/>
</dbReference>
<dbReference type="Pfam" id="PF09557">
    <property type="entry name" value="DUF2382"/>
    <property type="match status" value="1"/>
</dbReference>
<sequence>MQEGSTKVNDLFARLSDTSEGALKTREKLFAELKAELELHAKLEEEFLFPLLRKNSETKGLVAEAITDNKNLRARLTDLDALPKNGEAFIPLLSELQKAYRQHSRDEKKELLPAVRNALSAEQVQEVAEKMEAGIAEVEQAKQDEAEERRAKARREREQAELEAEAAARQQQEKELAARRTREAANHVVETAGIPLNVVADATRKVTRLVGATPPAEERAPSAVRLSSSAFTDMFLWPWTGAMQGLQQGRQTPASGARSPTSEEEVIPLGEEVLEVTKRTENSGTARVRRYVVETEVEEQVTLQRERVVVERRRPVSDKITGEILTEMTVEVVETVEVPVVSKRARLREEIVVRTERTQQVQTVRETVRRDEVEISQPGKRKTVRERAST</sequence>
<evidence type="ECO:0000313" key="7">
    <source>
        <dbReference type="Proteomes" id="UP000278036"/>
    </source>
</evidence>
<dbReference type="AlphaFoldDB" id="A0A3A9J2B0"/>
<dbReference type="Gene3D" id="1.20.120.520">
    <property type="entry name" value="nmb1532 protein domain like"/>
    <property type="match status" value="1"/>
</dbReference>
<dbReference type="Pfam" id="PF01814">
    <property type="entry name" value="Hemerythrin"/>
    <property type="match status" value="1"/>
</dbReference>
<proteinExistence type="predicted"/>
<dbReference type="Proteomes" id="UP000278036">
    <property type="component" value="Unassembled WGS sequence"/>
</dbReference>
<dbReference type="PANTHER" id="PTHR35585">
    <property type="entry name" value="HHE DOMAIN PROTEIN (AFU_ORTHOLOGUE AFUA_4G00730)"/>
    <property type="match status" value="1"/>
</dbReference>
<feature type="domain" description="Hemerythrin-like" evidence="2">
    <location>
        <begin position="8"/>
        <end position="114"/>
    </location>
</feature>
<accession>A0A3A9J2B0</accession>
<dbReference type="EMBL" id="RFLX01000094">
    <property type="protein sequence ID" value="RMI14665.1"/>
    <property type="molecule type" value="Genomic_DNA"/>
</dbReference>
<dbReference type="InParanoid" id="A0A3A9J2B0"/>
<feature type="region of interest" description="Disordered" evidence="1">
    <location>
        <begin position="138"/>
        <end position="172"/>
    </location>
</feature>
<evidence type="ECO:0000256" key="1">
    <source>
        <dbReference type="SAM" id="MobiDB-lite"/>
    </source>
</evidence>